<keyword evidence="1" id="KW-0472">Membrane</keyword>
<dbReference type="HOGENOM" id="CLU_031703_0_0_14"/>
<organism evidence="2 3">
    <name type="scientific">Mesomycoplasma conjunctivae (strain ATCC 25834 / NCTC 10147 / HRC/581)</name>
    <name type="common">Mycoplasma conjunctivae</name>
    <dbReference type="NCBI Taxonomy" id="572263"/>
    <lineage>
        <taxon>Bacteria</taxon>
        <taxon>Bacillati</taxon>
        <taxon>Mycoplasmatota</taxon>
        <taxon>Mycoplasmoidales</taxon>
        <taxon>Metamycoplasmataceae</taxon>
        <taxon>Mesomycoplasma</taxon>
    </lineage>
</organism>
<evidence type="ECO:0000256" key="1">
    <source>
        <dbReference type="SAM" id="Phobius"/>
    </source>
</evidence>
<dbReference type="EMBL" id="FM864216">
    <property type="protein sequence ID" value="CAT05281.1"/>
    <property type="molecule type" value="Genomic_DNA"/>
</dbReference>
<dbReference type="eggNOG" id="ENOG5030HWB">
    <property type="taxonomic scope" value="Bacteria"/>
</dbReference>
<dbReference type="AlphaFoldDB" id="C5J718"/>
<proteinExistence type="predicted"/>
<gene>
    <name evidence="2" type="ordered locus">MCJ_005840</name>
</gene>
<evidence type="ECO:0000313" key="2">
    <source>
        <dbReference type="EMBL" id="CAT05281.1"/>
    </source>
</evidence>
<dbReference type="Proteomes" id="UP000001491">
    <property type="component" value="Chromosome"/>
</dbReference>
<accession>C5J718</accession>
<dbReference type="KEGG" id="mco:MCJ_005840"/>
<reference evidence="3" key="1">
    <citation type="journal article" date="2009" name="BMC Bioinformatics">
        <title>The Mycoplasma conjunctivae genome sequencing, annotation and analysis.</title>
        <authorList>
            <person name="Calderon-Copete S.P."/>
            <person name="Wigger G."/>
            <person name="Wunderlin C."/>
            <person name="Schmidheini T."/>
            <person name="Frey J."/>
            <person name="Quail M.A."/>
            <person name="Falquet L."/>
        </authorList>
    </citation>
    <scope>NUCLEOTIDE SEQUENCE [LARGE SCALE GENOMIC DNA]</scope>
    <source>
        <strain evidence="3">ATCC 25834 / NCTC 10147 / HRC/581</strain>
    </source>
</reference>
<protein>
    <submittedName>
        <fullName evidence="2">Uncharacterized protein</fullName>
    </submittedName>
</protein>
<name>C5J718_MESCH</name>
<keyword evidence="1" id="KW-0812">Transmembrane</keyword>
<feature type="transmembrane region" description="Helical" evidence="1">
    <location>
        <begin position="12"/>
        <end position="30"/>
    </location>
</feature>
<evidence type="ECO:0000313" key="3">
    <source>
        <dbReference type="Proteomes" id="UP000001491"/>
    </source>
</evidence>
<keyword evidence="1" id="KW-1133">Transmembrane helix</keyword>
<sequence length="569" mass="66949">MKKKIVNFLAKTLIFLSGGVAISLISYYKIHSPFKPAVYNYESYISDFARREISKDFNYREFGDVSDFTKAIEDNRTIAGVGSDFQIARLVQKKLLQKIDYSKLFKNWYVAQAFALPENYYQLTLEQKQAFNNKKRAAFEQMFRKEVIKHIDKYDKFLKDDQGNDIDIDHDGIKDRFWEFFIPYYTQDKVIAYTIGDYQKDEKIVNLRQFMNNWTTKQKDEIQNQGIKFDDQSLKGIGQSLRNNGYSFFEWTEAMRDNLLVGQENFGNYGDVIDENNYQKIVDSFVNYISEISGYPYTNLKHNVFKTSGLDLANSLIDPSLNQDVGYLYNGDALDANYSKDNYEILEEEKTIRIIRPKNNLTLLDGWIILQSTPQETTDKFYTTLYNSIFKGEEYSLDEKLKELLVDVEYNYLLNNESEKYEQKQGKGYTFDFDTIPFAANFNFINYTPTFQKSFEFFKKFYFNDETATVKKAKDDEEISIILNQDGNIINDIENLKYDQVAGKTTDVKTLRSLNIYLTQQEQQTLYGNMPTEDNIDEGRYNINYTFIKPFSERLESLIRTYYNLKTKS</sequence>
<keyword evidence="3" id="KW-1185">Reference proteome</keyword>